<evidence type="ECO:0000256" key="1">
    <source>
        <dbReference type="SAM" id="Phobius"/>
    </source>
</evidence>
<protein>
    <submittedName>
        <fullName evidence="2">Uncharacterized protein</fullName>
    </submittedName>
</protein>
<keyword evidence="3" id="KW-1185">Reference proteome</keyword>
<keyword evidence="1" id="KW-1133">Transmembrane helix</keyword>
<dbReference type="Proteomes" id="UP000652219">
    <property type="component" value="Unassembled WGS sequence"/>
</dbReference>
<keyword evidence="1" id="KW-0472">Membrane</keyword>
<feature type="transmembrane region" description="Helical" evidence="1">
    <location>
        <begin position="52"/>
        <end position="72"/>
    </location>
</feature>
<organism evidence="2 3">
    <name type="scientific">Colletotrichum sojae</name>
    <dbReference type="NCBI Taxonomy" id="2175907"/>
    <lineage>
        <taxon>Eukaryota</taxon>
        <taxon>Fungi</taxon>
        <taxon>Dikarya</taxon>
        <taxon>Ascomycota</taxon>
        <taxon>Pezizomycotina</taxon>
        <taxon>Sordariomycetes</taxon>
        <taxon>Hypocreomycetidae</taxon>
        <taxon>Glomerellales</taxon>
        <taxon>Glomerellaceae</taxon>
        <taxon>Colletotrichum</taxon>
        <taxon>Colletotrichum orchidearum species complex</taxon>
    </lineage>
</organism>
<comment type="caution">
    <text evidence="2">The sequence shown here is derived from an EMBL/GenBank/DDBJ whole genome shotgun (WGS) entry which is preliminary data.</text>
</comment>
<evidence type="ECO:0000313" key="2">
    <source>
        <dbReference type="EMBL" id="KAF6803695.1"/>
    </source>
</evidence>
<keyword evidence="1" id="KW-0812">Transmembrane</keyword>
<proteinExistence type="predicted"/>
<evidence type="ECO:0000313" key="3">
    <source>
        <dbReference type="Proteomes" id="UP000652219"/>
    </source>
</evidence>
<dbReference type="PANTHER" id="PTHR35394:SF5">
    <property type="entry name" value="DUF3176 DOMAIN-CONTAINING PROTEIN"/>
    <property type="match status" value="1"/>
</dbReference>
<accession>A0A8H6IZL8</accession>
<dbReference type="EMBL" id="WIGN01000230">
    <property type="protein sequence ID" value="KAF6803695.1"/>
    <property type="molecule type" value="Genomic_DNA"/>
</dbReference>
<dbReference type="Pfam" id="PF11374">
    <property type="entry name" value="DUF3176"/>
    <property type="match status" value="1"/>
</dbReference>
<dbReference type="InterPro" id="IPR021514">
    <property type="entry name" value="DUF3176"/>
</dbReference>
<gene>
    <name evidence="2" type="ORF">CSOJ01_10716</name>
</gene>
<sequence length="396" mass="43666">MRFWFWELVTLVIAAVLLGVILSILFHADNRPQDDWSLPFNINFSLATLPTKYRALLISISAAALAQFKWIWFWSKRSPARPLGRISAFDDACRGTLGAVKLIPNVVIRDFACIPTPLVIIFSLAVGRFLQQAVDLRTGTVVLSQEIPVSIPVFQTAEELGADEVEDDGSGNLRFRARTRGFIYSAFGNPQSNRRGVQGTCDTGYCSFTTRYQRLNGQSTHASVGFCADCTELTPLVTVVSNTRGELPNGMAVGGNNIMMIKTDNDVSSTRENRDPASEMRRRFAFANVTYLIRTGTLAPNDTSFDPPPPPSISPSFAAGSCSLWPCPRYFWADVINETLFEDKVTAEPMLPDAIDYSGDDDGLSGFLEAPANTLPAEWDMTAVQSRCRVNNSVYD</sequence>
<name>A0A8H6IZL8_9PEZI</name>
<reference evidence="2 3" key="1">
    <citation type="journal article" date="2020" name="Phytopathology">
        <title>Genome Sequence Resources of Colletotrichum truncatum, C. plurivorum, C. musicola, and C. sojae: Four Species Pathogenic to Soybean (Glycine max).</title>
        <authorList>
            <person name="Rogerio F."/>
            <person name="Boufleur T.R."/>
            <person name="Ciampi-Guillardi M."/>
            <person name="Sukno S.A."/>
            <person name="Thon M.R."/>
            <person name="Massola Junior N.S."/>
            <person name="Baroncelli R."/>
        </authorList>
    </citation>
    <scope>NUCLEOTIDE SEQUENCE [LARGE SCALE GENOMIC DNA]</scope>
    <source>
        <strain evidence="2 3">LFN0009</strain>
    </source>
</reference>
<dbReference type="AlphaFoldDB" id="A0A8H6IZL8"/>
<dbReference type="PANTHER" id="PTHR35394">
    <property type="entry name" value="DUF3176 DOMAIN-CONTAINING PROTEIN"/>
    <property type="match status" value="1"/>
</dbReference>